<organism evidence="2 3">
    <name type="scientific">Hibiscus sabdariffa</name>
    <name type="common">roselle</name>
    <dbReference type="NCBI Taxonomy" id="183260"/>
    <lineage>
        <taxon>Eukaryota</taxon>
        <taxon>Viridiplantae</taxon>
        <taxon>Streptophyta</taxon>
        <taxon>Embryophyta</taxon>
        <taxon>Tracheophyta</taxon>
        <taxon>Spermatophyta</taxon>
        <taxon>Magnoliopsida</taxon>
        <taxon>eudicotyledons</taxon>
        <taxon>Gunneridae</taxon>
        <taxon>Pentapetalae</taxon>
        <taxon>rosids</taxon>
        <taxon>malvids</taxon>
        <taxon>Malvales</taxon>
        <taxon>Malvaceae</taxon>
        <taxon>Malvoideae</taxon>
        <taxon>Hibiscus</taxon>
    </lineage>
</organism>
<feature type="region of interest" description="Disordered" evidence="1">
    <location>
        <begin position="1"/>
        <end position="59"/>
    </location>
</feature>
<keyword evidence="3" id="KW-1185">Reference proteome</keyword>
<protein>
    <submittedName>
        <fullName evidence="2">Uncharacterized protein</fullName>
    </submittedName>
</protein>
<feature type="compositionally biased region" description="Polar residues" evidence="1">
    <location>
        <begin position="92"/>
        <end position="101"/>
    </location>
</feature>
<dbReference type="EMBL" id="JBBPBN010000147">
    <property type="protein sequence ID" value="KAK8975336.1"/>
    <property type="molecule type" value="Genomic_DNA"/>
</dbReference>
<evidence type="ECO:0000313" key="2">
    <source>
        <dbReference type="EMBL" id="KAK8975336.1"/>
    </source>
</evidence>
<evidence type="ECO:0000313" key="3">
    <source>
        <dbReference type="Proteomes" id="UP001396334"/>
    </source>
</evidence>
<evidence type="ECO:0000256" key="1">
    <source>
        <dbReference type="SAM" id="MobiDB-lite"/>
    </source>
</evidence>
<feature type="compositionally biased region" description="Polar residues" evidence="1">
    <location>
        <begin position="1"/>
        <end position="35"/>
    </location>
</feature>
<gene>
    <name evidence="2" type="ORF">V6N11_063298</name>
</gene>
<proteinExistence type="predicted"/>
<comment type="caution">
    <text evidence="2">The sequence shown here is derived from an EMBL/GenBank/DDBJ whole genome shotgun (WGS) entry which is preliminary data.</text>
</comment>
<feature type="region of interest" description="Disordered" evidence="1">
    <location>
        <begin position="92"/>
        <end position="117"/>
    </location>
</feature>
<reference evidence="2 3" key="1">
    <citation type="journal article" date="2024" name="G3 (Bethesda)">
        <title>Genome assembly of Hibiscus sabdariffa L. provides insights into metabolisms of medicinal natural products.</title>
        <authorList>
            <person name="Kim T."/>
        </authorList>
    </citation>
    <scope>NUCLEOTIDE SEQUENCE [LARGE SCALE GENOMIC DNA]</scope>
    <source>
        <strain evidence="2">TK-2024</strain>
        <tissue evidence="2">Old leaves</tissue>
    </source>
</reference>
<dbReference type="Proteomes" id="UP001396334">
    <property type="component" value="Unassembled WGS sequence"/>
</dbReference>
<sequence>MMATDVVQQASEHPTDVAANSDTNSSSQPAMSDQTEPVVPRAVVSHSDQPNSPASPGLLADEVLSDVSAQAASELLPSEPLVTDQVTSIIQQPESANSGQVDQVDRAASTGVADSPG</sequence>
<name>A0ABR2NGP0_9ROSI</name>
<accession>A0ABR2NGP0</accession>